<dbReference type="EC" id="1.1.1.17" evidence="1"/>
<name>A0ACC7P3Q0_9BACL</name>
<dbReference type="Proteomes" id="UP001631969">
    <property type="component" value="Unassembled WGS sequence"/>
</dbReference>
<gene>
    <name evidence="1" type="ORF">ACI1P1_11570</name>
</gene>
<evidence type="ECO:0000313" key="1">
    <source>
        <dbReference type="EMBL" id="MFM9328932.1"/>
    </source>
</evidence>
<comment type="caution">
    <text evidence="1">The sequence shown here is derived from an EMBL/GenBank/DDBJ whole genome shotgun (WGS) entry which is preliminary data.</text>
</comment>
<evidence type="ECO:0000313" key="2">
    <source>
        <dbReference type="Proteomes" id="UP001631969"/>
    </source>
</evidence>
<accession>A0ACC7P3Q0</accession>
<protein>
    <submittedName>
        <fullName evidence="1">Mannitol-1-phosphate 5-dehydrogenase</fullName>
        <ecNumber evidence="1">1.1.1.17</ecNumber>
    </submittedName>
</protein>
<keyword evidence="2" id="KW-1185">Reference proteome</keyword>
<sequence length="395" mass="43738">MKAVQFGAGNIGRGFIGMQLSGSGYEVCFVARNERQIALLQKRGQYTVMLAGGLGGEDVSVVRNVTALRISDGEAVARQVAEADLVTTAVGAGSLKHIAGSIARGIELRLRENPRVLHVIACENTIRGSSQLKKWVYAQLDPALHGQAERLVYFPDSIVDRIVPVQQQEDPLAVKVEPFFEWVVDKRGTAEDFPAIQGIILTDELEAYMERKLFTVNTGHCVAAYFGYLAGCLTIQEAMRKPLVKIKVRRVMQETGRMLVEKYGLDEKAHVAYIEKTLERFANPGLTDRIERVARSPLSKLSYNNRLVRPAMLASRLGLPVSNLADAIAAALHFDSNSDEDAVRVQRVIRQKGIQSALGELTGIPVRHPLHKEIVSRYYRLNERYAAGYKLADGR</sequence>
<reference evidence="1" key="1">
    <citation type="submission" date="2024-12" db="EMBL/GenBank/DDBJ databases">
        <authorList>
            <person name="Wu N."/>
        </authorList>
    </citation>
    <scope>NUCLEOTIDE SEQUENCE</scope>
    <source>
        <strain evidence="1">P15</strain>
    </source>
</reference>
<dbReference type="EMBL" id="JBJURJ010000006">
    <property type="protein sequence ID" value="MFM9328932.1"/>
    <property type="molecule type" value="Genomic_DNA"/>
</dbReference>
<keyword evidence="1" id="KW-0560">Oxidoreductase</keyword>
<organism evidence="1 2">
    <name type="scientific">Paenibacillus mesotrionivorans</name>
    <dbReference type="NCBI Taxonomy" id="3160968"/>
    <lineage>
        <taxon>Bacteria</taxon>
        <taxon>Bacillati</taxon>
        <taxon>Bacillota</taxon>
        <taxon>Bacilli</taxon>
        <taxon>Bacillales</taxon>
        <taxon>Paenibacillaceae</taxon>
        <taxon>Paenibacillus</taxon>
    </lineage>
</organism>
<proteinExistence type="predicted"/>